<dbReference type="Proteomes" id="UP000034883">
    <property type="component" value="Chromosome"/>
</dbReference>
<dbReference type="OrthoDB" id="5377249at2"/>
<dbReference type="InterPro" id="IPR029058">
    <property type="entry name" value="AB_hydrolase_fold"/>
</dbReference>
<gene>
    <name evidence="2" type="ORF">DB32_005045</name>
</gene>
<feature type="chain" id="PRO_5002511756" evidence="1">
    <location>
        <begin position="21"/>
        <end position="647"/>
    </location>
</feature>
<dbReference type="KEGG" id="samy:DB32_005045"/>
<organism evidence="2 3">
    <name type="scientific">Sandaracinus amylolyticus</name>
    <dbReference type="NCBI Taxonomy" id="927083"/>
    <lineage>
        <taxon>Bacteria</taxon>
        <taxon>Pseudomonadati</taxon>
        <taxon>Myxococcota</taxon>
        <taxon>Polyangia</taxon>
        <taxon>Polyangiales</taxon>
        <taxon>Sandaracinaceae</taxon>
        <taxon>Sandaracinus</taxon>
    </lineage>
</organism>
<dbReference type="EMBL" id="CP011125">
    <property type="protein sequence ID" value="AKF07896.1"/>
    <property type="molecule type" value="Genomic_DNA"/>
</dbReference>
<keyword evidence="3" id="KW-1185">Reference proteome</keyword>
<reference evidence="2 3" key="1">
    <citation type="submission" date="2015-03" db="EMBL/GenBank/DDBJ databases">
        <title>Genome assembly of Sandaracinus amylolyticus DSM 53668.</title>
        <authorList>
            <person name="Sharma G."/>
            <person name="Subramanian S."/>
        </authorList>
    </citation>
    <scope>NUCLEOTIDE SEQUENCE [LARGE SCALE GENOMIC DNA]</scope>
    <source>
        <strain evidence="2 3">DSM 53668</strain>
    </source>
</reference>
<protein>
    <submittedName>
        <fullName evidence="2">Uncharacterized protein</fullName>
    </submittedName>
</protein>
<feature type="signal peptide" evidence="1">
    <location>
        <begin position="1"/>
        <end position="20"/>
    </location>
</feature>
<keyword evidence="1" id="KW-0732">Signal</keyword>
<evidence type="ECO:0000256" key="1">
    <source>
        <dbReference type="SAM" id="SignalP"/>
    </source>
</evidence>
<dbReference type="STRING" id="927083.DB32_005045"/>
<accession>A0A0F6W5L3</accession>
<dbReference type="AlphaFoldDB" id="A0A0F6W5L3"/>
<evidence type="ECO:0000313" key="3">
    <source>
        <dbReference type="Proteomes" id="UP000034883"/>
    </source>
</evidence>
<dbReference type="RefSeq" id="WP_053235102.1">
    <property type="nucleotide sequence ID" value="NZ_CP011125.1"/>
</dbReference>
<dbReference type="Gene3D" id="3.40.50.1820">
    <property type="entry name" value="alpha/beta hydrolase"/>
    <property type="match status" value="1"/>
</dbReference>
<sequence length="647" mass="69634">MQYAAHVVRCALLVALCSCANDPDPYVVPEGCNPLAADWDCMLPFPSDRFLVDDPSLPSGHRVDLPLAARVPFGAEPLDAFADRAIDGFSPATPILAYFPVALDAEPLVRWDEDVTATQRGEGPTVIVDAASGELVPHFAELDASSADPLRRVLILRPLVRLAAETRYVVGLRDLVDEDGAPAPAPEGFRRLRDGDENEGELARYEDAIFPVLEDAGFARDTLQLAWDFTTASEERLTGDMLAARAIAIDALAAAPPAVRVLRVIEGDALAENLRGSTARQIEIEVDAPRIVTSATAGEGYLLRDDEGRVRTEGTVTFAATILVPQSVADAGTPARLLQYGHGFFGSRGEMTGGYVDDFANEHGFVAMAADWWGMMFEDRNEVAGDLAAGRARELLAFIERTHQGMVNFIVLAGAAEVIAALPELAATEGGSSLVDPSDVFFWGNSQGHILGGVYTAISPHVRRSVLGVGGANFSLIMFRSRAFAALRALLELNIEGPLETQQVALLLQHWLDRIDPVNYARFVSREPLEGAPEKQVLLHTGPGDEAVTHLAAELHARELGIPLLTPSPFTPPLLQTATAPVPSALVELDYLDELGIEIVPTAQIPDEANAIHESIRRNPRVQEQVDAFLRADGVVTHTCDGPCDPE</sequence>
<dbReference type="SUPFAM" id="SSF53474">
    <property type="entry name" value="alpha/beta-Hydrolases"/>
    <property type="match status" value="1"/>
</dbReference>
<name>A0A0F6W5L3_9BACT</name>
<proteinExistence type="predicted"/>
<evidence type="ECO:0000313" key="2">
    <source>
        <dbReference type="EMBL" id="AKF07896.1"/>
    </source>
</evidence>